<name>A0AAX6MVM6_9PEZI</name>
<dbReference type="PANTHER" id="PTHR40132">
    <property type="entry name" value="PRE-MRNA-SPLICING FACTOR 38B"/>
    <property type="match status" value="1"/>
</dbReference>
<accession>A0AAX6MVM6</accession>
<feature type="compositionally biased region" description="Basic and acidic residues" evidence="1">
    <location>
        <begin position="258"/>
        <end position="269"/>
    </location>
</feature>
<dbReference type="AlphaFoldDB" id="A0AAX6MVM6"/>
<feature type="compositionally biased region" description="Basic and acidic residues" evidence="1">
    <location>
        <begin position="70"/>
        <end position="95"/>
    </location>
</feature>
<feature type="region of interest" description="Disordered" evidence="1">
    <location>
        <begin position="69"/>
        <end position="277"/>
    </location>
</feature>
<dbReference type="EMBL" id="JBANMG010000002">
    <property type="protein sequence ID" value="KAK6956457.1"/>
    <property type="molecule type" value="Genomic_DNA"/>
</dbReference>
<protein>
    <recommendedName>
        <fullName evidence="4">Pre-mRNA-splicing factor 38B</fullName>
    </recommendedName>
</protein>
<reference evidence="2 3" key="1">
    <citation type="journal article" date="2024" name="Front Chem Biol">
        <title>Unveiling the potential of Daldinia eschscholtzii MFLUCC 19-0629 through bioactivity and bioinformatics studies for enhanced sustainable agriculture production.</title>
        <authorList>
            <person name="Brooks S."/>
            <person name="Weaver J.A."/>
            <person name="Klomchit A."/>
            <person name="Alharthi S.A."/>
            <person name="Onlamun T."/>
            <person name="Nurani R."/>
            <person name="Vong T.K."/>
            <person name="Alberti F."/>
            <person name="Greco C."/>
        </authorList>
    </citation>
    <scope>NUCLEOTIDE SEQUENCE [LARGE SCALE GENOMIC DNA]</scope>
    <source>
        <strain evidence="2">MFLUCC 19-0629</strain>
    </source>
</reference>
<evidence type="ECO:0000313" key="2">
    <source>
        <dbReference type="EMBL" id="KAK6956457.1"/>
    </source>
</evidence>
<dbReference type="Proteomes" id="UP001369815">
    <property type="component" value="Unassembled WGS sequence"/>
</dbReference>
<sequence>MPPEDLLTDDQVAELLVKEAQDCSLKYSAMGLDAFKSNKRPANQPKPNTRFLNNIIRDTNSHNRALLAKESAESKAKLRDLEDAEDKKRREEERRLRRTKPGPSDTRKRMLGDIAAILGGSSKRRRTEKAETSTSHTSDLVAPDAEGDRNAKREKSRKDQPSEHDRSSHRTHHRDEGRREGESSSSNSHRRGHRERSPRRESHHQPRTAKRTQRQPSQDSSDSDPLDDIIGPAPPSKSTVHRRGRGANAATSGIDNRFALDYDPSKDVTPEQEDRDDWENAVEAFRDRQKWKQQGADRLRSAGFTEEQIKKWERGDNKDESDVQWTKAGGLREWDRGKVVSKDGTITLATDAE</sequence>
<evidence type="ECO:0000313" key="3">
    <source>
        <dbReference type="Proteomes" id="UP001369815"/>
    </source>
</evidence>
<organism evidence="2 3">
    <name type="scientific">Daldinia eschscholtzii</name>
    <dbReference type="NCBI Taxonomy" id="292717"/>
    <lineage>
        <taxon>Eukaryota</taxon>
        <taxon>Fungi</taxon>
        <taxon>Dikarya</taxon>
        <taxon>Ascomycota</taxon>
        <taxon>Pezizomycotina</taxon>
        <taxon>Sordariomycetes</taxon>
        <taxon>Xylariomycetidae</taxon>
        <taxon>Xylariales</taxon>
        <taxon>Hypoxylaceae</taxon>
        <taxon>Daldinia</taxon>
    </lineage>
</organism>
<comment type="caution">
    <text evidence="2">The sequence shown here is derived from an EMBL/GenBank/DDBJ whole genome shotgun (WGS) entry which is preliminary data.</text>
</comment>
<dbReference type="PANTHER" id="PTHR40132:SF1">
    <property type="entry name" value="PRE-MRNA-SPLICING FACTOR 38B"/>
    <property type="match status" value="1"/>
</dbReference>
<evidence type="ECO:0000256" key="1">
    <source>
        <dbReference type="SAM" id="MobiDB-lite"/>
    </source>
</evidence>
<feature type="compositionally biased region" description="Basic residues" evidence="1">
    <location>
        <begin position="188"/>
        <end position="197"/>
    </location>
</feature>
<evidence type="ECO:0008006" key="4">
    <source>
        <dbReference type="Google" id="ProtNLM"/>
    </source>
</evidence>
<proteinExistence type="predicted"/>
<gene>
    <name evidence="2" type="ORF">Daesc_001735</name>
</gene>
<feature type="compositionally biased region" description="Basic and acidic residues" evidence="1">
    <location>
        <begin position="146"/>
        <end position="182"/>
    </location>
</feature>
<keyword evidence="3" id="KW-1185">Reference proteome</keyword>